<dbReference type="SMART" id="SM00530">
    <property type="entry name" value="HTH_XRE"/>
    <property type="match status" value="1"/>
</dbReference>
<feature type="transmembrane region" description="Helical" evidence="2">
    <location>
        <begin position="173"/>
        <end position="193"/>
    </location>
</feature>
<keyword evidence="2" id="KW-0812">Transmembrane</keyword>
<proteinExistence type="predicted"/>
<dbReference type="AlphaFoldDB" id="R2Q8N4"/>
<dbReference type="PANTHER" id="PTHR46558">
    <property type="entry name" value="TRACRIPTIONAL REGULATORY PROTEIN-RELATED-RELATED"/>
    <property type="match status" value="1"/>
</dbReference>
<comment type="caution">
    <text evidence="4">The sequence shown here is derived from an EMBL/GenBank/DDBJ whole genome shotgun (WGS) entry which is preliminary data.</text>
</comment>
<dbReference type="PROSITE" id="PS50943">
    <property type="entry name" value="HTH_CROC1"/>
    <property type="match status" value="1"/>
</dbReference>
<dbReference type="STRING" id="160454.RV10_GL001517"/>
<keyword evidence="2" id="KW-1133">Transmembrane helix</keyword>
<dbReference type="GO" id="GO:0003677">
    <property type="term" value="F:DNA binding"/>
    <property type="evidence" value="ECO:0007669"/>
    <property type="project" value="UniProtKB-KW"/>
</dbReference>
<evidence type="ECO:0000313" key="4">
    <source>
        <dbReference type="EMBL" id="EOH91653.1"/>
    </source>
</evidence>
<dbReference type="SUPFAM" id="SSF47413">
    <property type="entry name" value="lambda repressor-like DNA-binding domains"/>
    <property type="match status" value="1"/>
</dbReference>
<evidence type="ECO:0000259" key="3">
    <source>
        <dbReference type="PROSITE" id="PS50943"/>
    </source>
</evidence>
<dbReference type="EMBL" id="AJAQ01000033">
    <property type="protein sequence ID" value="EOH91653.1"/>
    <property type="molecule type" value="Genomic_DNA"/>
</dbReference>
<dbReference type="OrthoDB" id="9812495at2"/>
<keyword evidence="2" id="KW-0472">Membrane</keyword>
<dbReference type="InterPro" id="IPR010982">
    <property type="entry name" value="Lambda_DNA-bd_dom_sf"/>
</dbReference>
<evidence type="ECO:0000313" key="5">
    <source>
        <dbReference type="Proteomes" id="UP000013782"/>
    </source>
</evidence>
<dbReference type="PATRIC" id="fig|1158607.3.peg.2936"/>
<organism evidence="4 5">
    <name type="scientific">Enterococcus pallens ATCC BAA-351</name>
    <dbReference type="NCBI Taxonomy" id="1158607"/>
    <lineage>
        <taxon>Bacteria</taxon>
        <taxon>Bacillati</taxon>
        <taxon>Bacillota</taxon>
        <taxon>Bacilli</taxon>
        <taxon>Lactobacillales</taxon>
        <taxon>Enterococcaceae</taxon>
        <taxon>Enterococcus</taxon>
    </lineage>
</organism>
<evidence type="ECO:0000256" key="1">
    <source>
        <dbReference type="ARBA" id="ARBA00023125"/>
    </source>
</evidence>
<feature type="transmembrane region" description="Helical" evidence="2">
    <location>
        <begin position="79"/>
        <end position="98"/>
    </location>
</feature>
<name>R2Q8N4_9ENTE</name>
<feature type="transmembrane region" description="Helical" evidence="2">
    <location>
        <begin position="119"/>
        <end position="137"/>
    </location>
</feature>
<dbReference type="CDD" id="cd00093">
    <property type="entry name" value="HTH_XRE"/>
    <property type="match status" value="1"/>
</dbReference>
<dbReference type="Pfam" id="PF01381">
    <property type="entry name" value="HTH_3"/>
    <property type="match status" value="1"/>
</dbReference>
<sequence length="294" mass="32349">MENFLAKKLKRYREQHELTQKQLASILYVSDKTVSKWERGNGQPDIETLKKIAQLLETTVDDLLNEREPVYYFEYKSTLMIGMLPVLHIVIPNFLELIRTYGFKYSYFPILKKLPRAKGIISCGFLSTGIFSLGIFSRGIFSIGLLSLGVLSFGAVSGGLISFGSLSVGMITFGNFALGLLAFANLGIGYLSIGNLAIGRIAIGNQGAGTYALSLGNNLHDKDILAALQQVQQLNISSMVNDLLIQPIITFMQTPWIAIVFVSVVILLSLITIGGLGLGLMRIVQHNRNEKSWA</sequence>
<keyword evidence="1" id="KW-0238">DNA-binding</keyword>
<evidence type="ECO:0000256" key="2">
    <source>
        <dbReference type="SAM" id="Phobius"/>
    </source>
</evidence>
<feature type="transmembrane region" description="Helical" evidence="2">
    <location>
        <begin position="256"/>
        <end position="281"/>
    </location>
</feature>
<dbReference type="eggNOG" id="COG1476">
    <property type="taxonomic scope" value="Bacteria"/>
</dbReference>
<keyword evidence="5" id="KW-1185">Reference proteome</keyword>
<reference evidence="4 5" key="1">
    <citation type="submission" date="2013-02" db="EMBL/GenBank/DDBJ databases">
        <title>The Genome Sequence of Enterococcus pallens BAA-351.</title>
        <authorList>
            <consortium name="The Broad Institute Genome Sequencing Platform"/>
            <consortium name="The Broad Institute Genome Sequencing Center for Infectious Disease"/>
            <person name="Earl A.M."/>
            <person name="Gilmore M.S."/>
            <person name="Lebreton F."/>
            <person name="Walker B."/>
            <person name="Young S.K."/>
            <person name="Zeng Q."/>
            <person name="Gargeya S."/>
            <person name="Fitzgerald M."/>
            <person name="Haas B."/>
            <person name="Abouelleil A."/>
            <person name="Alvarado L."/>
            <person name="Arachchi H.M."/>
            <person name="Berlin A.M."/>
            <person name="Chapman S.B."/>
            <person name="Dewar J."/>
            <person name="Goldberg J."/>
            <person name="Griggs A."/>
            <person name="Gujja S."/>
            <person name="Hansen M."/>
            <person name="Howarth C."/>
            <person name="Imamovic A."/>
            <person name="Larimer J."/>
            <person name="McCowan C."/>
            <person name="Murphy C."/>
            <person name="Neiman D."/>
            <person name="Pearson M."/>
            <person name="Priest M."/>
            <person name="Roberts A."/>
            <person name="Saif S."/>
            <person name="Shea T."/>
            <person name="Sisk P."/>
            <person name="Sykes S."/>
            <person name="Wortman J."/>
            <person name="Nusbaum C."/>
            <person name="Birren B."/>
        </authorList>
    </citation>
    <scope>NUCLEOTIDE SEQUENCE [LARGE SCALE GENOMIC DNA]</scope>
    <source>
        <strain evidence="4 5">ATCC BAA-351</strain>
    </source>
</reference>
<dbReference type="HOGENOM" id="CLU_079578_0_0_9"/>
<gene>
    <name evidence="4" type="ORF">UAU_02955</name>
</gene>
<dbReference type="RefSeq" id="WP_010757937.1">
    <property type="nucleotide sequence ID" value="NZ_ASWD01000001.1"/>
</dbReference>
<protein>
    <recommendedName>
        <fullName evidence="3">HTH cro/C1-type domain-containing protein</fullName>
    </recommendedName>
</protein>
<dbReference type="Gene3D" id="1.10.260.40">
    <property type="entry name" value="lambda repressor-like DNA-binding domains"/>
    <property type="match status" value="1"/>
</dbReference>
<dbReference type="Proteomes" id="UP000013782">
    <property type="component" value="Unassembled WGS sequence"/>
</dbReference>
<feature type="domain" description="HTH cro/C1-type" evidence="3">
    <location>
        <begin position="9"/>
        <end position="63"/>
    </location>
</feature>
<accession>R2Q8N4</accession>
<dbReference type="PANTHER" id="PTHR46558:SF4">
    <property type="entry name" value="DNA-BIDING PHAGE PROTEIN"/>
    <property type="match status" value="1"/>
</dbReference>
<dbReference type="InterPro" id="IPR001387">
    <property type="entry name" value="Cro/C1-type_HTH"/>
</dbReference>
<feature type="transmembrane region" description="Helical" evidence="2">
    <location>
        <begin position="143"/>
        <end position="166"/>
    </location>
</feature>